<dbReference type="InterPro" id="IPR048661">
    <property type="entry name" value="CPL1-like"/>
</dbReference>
<sequence length="334" mass="35280">MVSSLLPTLLISASLVCNAIAHLELTSASGERLVLRDERCSPGTYSKTQGKPPCYDCLAGTYSKESGVSSCTAARAGYYIPTSKATAEIPCREGTYSASTGSTSCDACPPGYQCPSKALASPQRCSPGKYSTEGLKECVKCSAGTFNNIQGATSCCDCAAGWYNDKSGNTNCQLCSNKYPYSNPGTGRSNGCSATPGQWAPASSCNQQSSGICPSSTPFAIVSSIPKHRRVIHAPLCRGSGQKACPIYGYNWRAGAHHHQSSAIYECINILSDLESCGGCVQTFSGERRPEEGRDCSAIPNTGAVQCHKGRCIIEYCQPGFIKSADEERCIPNL</sequence>
<proteinExistence type="predicted"/>
<organism evidence="4 5">
    <name type="scientific">Hebeloma cylindrosporum</name>
    <dbReference type="NCBI Taxonomy" id="76867"/>
    <lineage>
        <taxon>Eukaryota</taxon>
        <taxon>Fungi</taxon>
        <taxon>Dikarya</taxon>
        <taxon>Basidiomycota</taxon>
        <taxon>Agaricomycotina</taxon>
        <taxon>Agaricomycetes</taxon>
        <taxon>Agaricomycetidae</taxon>
        <taxon>Agaricales</taxon>
        <taxon>Agaricineae</taxon>
        <taxon>Hymenogastraceae</taxon>
        <taxon>Hebeloma</taxon>
    </lineage>
</organism>
<evidence type="ECO:0000313" key="5">
    <source>
        <dbReference type="Proteomes" id="UP000053424"/>
    </source>
</evidence>
<name>A0A0C3BU31_HEBCY</name>
<evidence type="ECO:0008006" key="6">
    <source>
        <dbReference type="Google" id="ProtNLM"/>
    </source>
</evidence>
<feature type="signal peptide" evidence="1">
    <location>
        <begin position="1"/>
        <end position="21"/>
    </location>
</feature>
<dbReference type="InterPro" id="IPR009030">
    <property type="entry name" value="Growth_fac_rcpt_cys_sf"/>
</dbReference>
<dbReference type="HOGENOM" id="CLU_058493_0_0_1"/>
<feature type="domain" description="Tyrosine-protein kinase ephrin type A/B receptor-like" evidence="2">
    <location>
        <begin position="128"/>
        <end position="175"/>
    </location>
</feature>
<dbReference type="OrthoDB" id="439917at2759"/>
<dbReference type="InterPro" id="IPR011641">
    <property type="entry name" value="Tyr-kin_ephrin_A/B_rcpt-like"/>
</dbReference>
<dbReference type="PANTHER" id="PTHR46104">
    <property type="entry name" value="GENE 9195-RELATED-RELATED"/>
    <property type="match status" value="1"/>
</dbReference>
<evidence type="ECO:0000313" key="4">
    <source>
        <dbReference type="EMBL" id="KIM40165.1"/>
    </source>
</evidence>
<dbReference type="Gene3D" id="2.10.50.10">
    <property type="entry name" value="Tumor Necrosis Factor Receptor, subunit A, domain 2"/>
    <property type="match status" value="3"/>
</dbReference>
<dbReference type="Pfam" id="PF07699">
    <property type="entry name" value="Ephrin_rec_like"/>
    <property type="match status" value="1"/>
</dbReference>
<protein>
    <recommendedName>
        <fullName evidence="6">Tyrosine-protein kinase ephrin type A/B receptor-like domain-containing protein</fullName>
    </recommendedName>
</protein>
<keyword evidence="1" id="KW-0732">Signal</keyword>
<dbReference type="PANTHER" id="PTHR46104:SF1">
    <property type="entry name" value="GENE 9195-RELATED"/>
    <property type="match status" value="1"/>
</dbReference>
<feature type="domain" description="Protein CPL1-like" evidence="3">
    <location>
        <begin position="265"/>
        <end position="331"/>
    </location>
</feature>
<dbReference type="AlphaFoldDB" id="A0A0C3BU31"/>
<dbReference type="Proteomes" id="UP000053424">
    <property type="component" value="Unassembled WGS sequence"/>
</dbReference>
<dbReference type="SUPFAM" id="SSF57184">
    <property type="entry name" value="Growth factor receptor domain"/>
    <property type="match status" value="1"/>
</dbReference>
<evidence type="ECO:0000256" key="1">
    <source>
        <dbReference type="SAM" id="SignalP"/>
    </source>
</evidence>
<reference evidence="4 5" key="1">
    <citation type="submission" date="2014-04" db="EMBL/GenBank/DDBJ databases">
        <authorList>
            <consortium name="DOE Joint Genome Institute"/>
            <person name="Kuo A."/>
            <person name="Gay G."/>
            <person name="Dore J."/>
            <person name="Kohler A."/>
            <person name="Nagy L.G."/>
            <person name="Floudas D."/>
            <person name="Copeland A."/>
            <person name="Barry K.W."/>
            <person name="Cichocki N."/>
            <person name="Veneault-Fourrey C."/>
            <person name="LaButti K."/>
            <person name="Lindquist E.A."/>
            <person name="Lipzen A."/>
            <person name="Lundell T."/>
            <person name="Morin E."/>
            <person name="Murat C."/>
            <person name="Sun H."/>
            <person name="Tunlid A."/>
            <person name="Henrissat B."/>
            <person name="Grigoriev I.V."/>
            <person name="Hibbett D.S."/>
            <person name="Martin F."/>
            <person name="Nordberg H.P."/>
            <person name="Cantor M.N."/>
            <person name="Hua S.X."/>
        </authorList>
    </citation>
    <scope>NUCLEOTIDE SEQUENCE [LARGE SCALE GENOMIC DNA]</scope>
    <source>
        <strain evidence="5">h7</strain>
    </source>
</reference>
<gene>
    <name evidence="4" type="ORF">M413DRAFT_172884</name>
</gene>
<reference evidence="5" key="2">
    <citation type="submission" date="2015-01" db="EMBL/GenBank/DDBJ databases">
        <title>Evolutionary Origins and Diversification of the Mycorrhizal Mutualists.</title>
        <authorList>
            <consortium name="DOE Joint Genome Institute"/>
            <consortium name="Mycorrhizal Genomics Consortium"/>
            <person name="Kohler A."/>
            <person name="Kuo A."/>
            <person name="Nagy L.G."/>
            <person name="Floudas D."/>
            <person name="Copeland A."/>
            <person name="Barry K.W."/>
            <person name="Cichocki N."/>
            <person name="Veneault-Fourrey C."/>
            <person name="LaButti K."/>
            <person name="Lindquist E.A."/>
            <person name="Lipzen A."/>
            <person name="Lundell T."/>
            <person name="Morin E."/>
            <person name="Murat C."/>
            <person name="Riley R."/>
            <person name="Ohm R."/>
            <person name="Sun H."/>
            <person name="Tunlid A."/>
            <person name="Henrissat B."/>
            <person name="Grigoriev I.V."/>
            <person name="Hibbett D.S."/>
            <person name="Martin F."/>
        </authorList>
    </citation>
    <scope>NUCLEOTIDE SEQUENCE [LARGE SCALE GENOMIC DNA]</scope>
    <source>
        <strain evidence="5">h7</strain>
    </source>
</reference>
<dbReference type="Pfam" id="PF21671">
    <property type="entry name" value="CPL1-like"/>
    <property type="match status" value="1"/>
</dbReference>
<dbReference type="SMART" id="SM01411">
    <property type="entry name" value="Ephrin_rec_like"/>
    <property type="match status" value="3"/>
</dbReference>
<dbReference type="STRING" id="686832.A0A0C3BU31"/>
<accession>A0A0C3BU31</accession>
<evidence type="ECO:0000259" key="2">
    <source>
        <dbReference type="Pfam" id="PF07699"/>
    </source>
</evidence>
<keyword evidence="5" id="KW-1185">Reference proteome</keyword>
<dbReference type="EMBL" id="KN831783">
    <property type="protein sequence ID" value="KIM40165.1"/>
    <property type="molecule type" value="Genomic_DNA"/>
</dbReference>
<feature type="chain" id="PRO_5002162180" description="Tyrosine-protein kinase ephrin type A/B receptor-like domain-containing protein" evidence="1">
    <location>
        <begin position="22"/>
        <end position="334"/>
    </location>
</feature>
<evidence type="ECO:0000259" key="3">
    <source>
        <dbReference type="Pfam" id="PF21671"/>
    </source>
</evidence>